<name>A0A6D2GEL1_SALER</name>
<proteinExistence type="predicted"/>
<protein>
    <submittedName>
        <fullName evidence="1">Uncharacterized protein</fullName>
    </submittedName>
</protein>
<accession>A0A6D2GEL1</accession>
<evidence type="ECO:0000313" key="2">
    <source>
        <dbReference type="Proteomes" id="UP000267858"/>
    </source>
</evidence>
<dbReference type="EMBL" id="LR134141">
    <property type="protein sequence ID" value="VEA07734.1"/>
    <property type="molecule type" value="Genomic_DNA"/>
</dbReference>
<dbReference type="Proteomes" id="UP000267858">
    <property type="component" value="Chromosome"/>
</dbReference>
<gene>
    <name evidence="1" type="ORF">NCTC5773_04917</name>
</gene>
<dbReference type="PROSITE" id="PS51257">
    <property type="entry name" value="PROKAR_LIPOPROTEIN"/>
    <property type="match status" value="1"/>
</dbReference>
<reference evidence="1 2" key="1">
    <citation type="submission" date="2018-12" db="EMBL/GenBank/DDBJ databases">
        <authorList>
            <consortium name="Pathogen Informatics"/>
        </authorList>
    </citation>
    <scope>NUCLEOTIDE SEQUENCE [LARGE SCALE GENOMIC DNA]</scope>
    <source>
        <strain evidence="1 2">NCTC5773</strain>
    </source>
</reference>
<evidence type="ECO:0000313" key="1">
    <source>
        <dbReference type="EMBL" id="VEA07734.1"/>
    </source>
</evidence>
<sequence length="98" mass="10887">MSSSRRNNLSLFSGFGCFHDHGEGVSFQRSAAYQRAVDVRLCKQFGCVGRVNRTAVLDNDLLSDFSVSFGNVVADEFVYRLCLSRGRRFAGTDRHTGS</sequence>
<organism evidence="1 2">
    <name type="scientific">Salmonella enterica subsp. salamae</name>
    <dbReference type="NCBI Taxonomy" id="59202"/>
    <lineage>
        <taxon>Bacteria</taxon>
        <taxon>Pseudomonadati</taxon>
        <taxon>Pseudomonadota</taxon>
        <taxon>Gammaproteobacteria</taxon>
        <taxon>Enterobacterales</taxon>
        <taxon>Enterobacteriaceae</taxon>
        <taxon>Salmonella</taxon>
    </lineage>
</organism>
<dbReference type="AlphaFoldDB" id="A0A6D2GEL1"/>